<dbReference type="InterPro" id="IPR013783">
    <property type="entry name" value="Ig-like_fold"/>
</dbReference>
<dbReference type="PROSITE" id="PS00138">
    <property type="entry name" value="SUBTILASE_SER"/>
    <property type="match status" value="1"/>
</dbReference>
<dbReference type="InterPro" id="IPR015500">
    <property type="entry name" value="Peptidase_S8_subtilisin-rel"/>
</dbReference>
<dbReference type="PROSITE" id="PS00136">
    <property type="entry name" value="SUBTILASE_ASP"/>
    <property type="match status" value="1"/>
</dbReference>
<evidence type="ECO:0000256" key="6">
    <source>
        <dbReference type="RuleBase" id="RU003355"/>
    </source>
</evidence>
<organism evidence="8 9">
    <name type="scientific">Pontibacter oryzae</name>
    <dbReference type="NCBI Taxonomy" id="2304593"/>
    <lineage>
        <taxon>Bacteria</taxon>
        <taxon>Pseudomonadati</taxon>
        <taxon>Bacteroidota</taxon>
        <taxon>Cytophagia</taxon>
        <taxon>Cytophagales</taxon>
        <taxon>Hymenobacteraceae</taxon>
        <taxon>Pontibacter</taxon>
    </lineage>
</organism>
<sequence length="1096" mass="119241">MFTLSSLLLRSIYTLLACLVSLPLLYAQRPMVEAGSRTIPYKVVYKLKPLQLQLARSGKGASMSQALQQIGAKKVAQKFPEVAAAQSLAAARLATPAVDLSLIYELEYTPGYTYEQVRTLLLNTGQVAYVEPLYIREPLHQPNDPASDSTKTTQYYLKQIKAYAGWAVEKGDTNTVIGVLDTGFRLTHQDLKTKVKHNYADPIDGIDNDGDGYIDNFSGWDFADKDNNVTDDTPWKGHGTAVAGVAAAATNNGLGIAGTGYNSKFLPLKVFSSYANGAFGGYEAIVYAANKGCKVINLSWGGSDYSQFEQDVINYAVLVKDALIIASGGNTNAFINIYPASYDNVLSVGGANNQDVKYKDHTYNYKIDLISPSSGIYSTSVSSDSRYGYVGGTSFAAPTVAGGAALVRKRYPELSAVQVAERLRASTDPIYQLEGNQPYLEMLGTGRFNLKKALKSESLKSVRCVAFTPRPRQQMGAGENVLIDAAFTNYLTPTQNLKVSLTALSPYVTIEQANLNPGAVATMGSFTTGDHPFIIKVAENAPTNLTVYLRVGFSDGNYSDFQHFELIVNPDYVTLTANNLHLTLNSYGNIGYNGLNFKQGVGASYKESASLLFEGGLMLATEDGFVADNLHNDSWKNDSDFKNLSLIKLAYDTPLADQEVRTLMQTNLEGHPTIDIKTIGYAWATKPDQDYVIVEYQLTNRSEKMIQELHAGLYADWDIGSYTQNMAGWNDDLQLGYVYNSAKPLPFAGLKLLTPEEKIIYHASDNINGNDSTVAIDDGFSNEEKYKIISNGKSRLRAGGETGNSVSHVLGGTALNLAPGETKVIAFAVLAGDDLSSLQAHALAAQQKYKSIKTGPAPVATNYEICPYSPVVIAPTGGSKFNFYADASANELLASGASFTIPSAQQSRTIYVINADSLFKSESVPMQVNVVPFPKASFAQLPMDLQTGEELSLTDESENAVSWKWRFGDGDSAQVQHPTHTYKKPGTYEVELMVTNKLSCTVSSYSRTIHVYDTEPTLYPNPTSGSLTLTLTSPLSLDAMPELQFTDVSGKAVPVVSTGSDETHFYYDLSHLKAGIYIARTLYQDKVYVERILIGK</sequence>
<dbReference type="InterPro" id="IPR023828">
    <property type="entry name" value="Peptidase_S8_Ser-AS"/>
</dbReference>
<dbReference type="SUPFAM" id="SSF52743">
    <property type="entry name" value="Subtilisin-like"/>
    <property type="match status" value="1"/>
</dbReference>
<feature type="active site" description="Charge relay system" evidence="5">
    <location>
        <position position="238"/>
    </location>
</feature>
<evidence type="ECO:0000256" key="4">
    <source>
        <dbReference type="ARBA" id="ARBA00022825"/>
    </source>
</evidence>
<dbReference type="GO" id="GO:0004252">
    <property type="term" value="F:serine-type endopeptidase activity"/>
    <property type="evidence" value="ECO:0007669"/>
    <property type="project" value="UniProtKB-UniRule"/>
</dbReference>
<reference evidence="9" key="1">
    <citation type="submission" date="2018-08" db="EMBL/GenBank/DDBJ databases">
        <title>Mucilaginibacter sp. MYSH2.</title>
        <authorList>
            <person name="Seo T."/>
        </authorList>
    </citation>
    <scope>NUCLEOTIDE SEQUENCE [LARGE SCALE GENOMIC DNA]</scope>
    <source>
        <strain evidence="9">KIRAN</strain>
    </source>
</reference>
<dbReference type="PROSITE" id="PS50093">
    <property type="entry name" value="PKD"/>
    <property type="match status" value="1"/>
</dbReference>
<dbReference type="InterPro" id="IPR035986">
    <property type="entry name" value="PKD_dom_sf"/>
</dbReference>
<feature type="active site" description="Charge relay system" evidence="5">
    <location>
        <position position="394"/>
    </location>
</feature>
<gene>
    <name evidence="8" type="ORF">D1627_01410</name>
</gene>
<dbReference type="InterPro" id="IPR022409">
    <property type="entry name" value="PKD/Chitinase_dom"/>
</dbReference>
<dbReference type="EMBL" id="QWGE01000001">
    <property type="protein sequence ID" value="RIJ42546.1"/>
    <property type="molecule type" value="Genomic_DNA"/>
</dbReference>
<dbReference type="InterPro" id="IPR023827">
    <property type="entry name" value="Peptidase_S8_Asp-AS"/>
</dbReference>
<dbReference type="Gene3D" id="2.60.40.10">
    <property type="entry name" value="Immunoglobulins"/>
    <property type="match status" value="1"/>
</dbReference>
<dbReference type="PROSITE" id="PS51892">
    <property type="entry name" value="SUBTILASE"/>
    <property type="match status" value="1"/>
</dbReference>
<dbReference type="Gene3D" id="3.40.50.200">
    <property type="entry name" value="Peptidase S8/S53 domain"/>
    <property type="match status" value="1"/>
</dbReference>
<evidence type="ECO:0000256" key="1">
    <source>
        <dbReference type="ARBA" id="ARBA00011073"/>
    </source>
</evidence>
<dbReference type="Pfam" id="PF18911">
    <property type="entry name" value="PKD_4"/>
    <property type="match status" value="1"/>
</dbReference>
<evidence type="ECO:0000313" key="9">
    <source>
        <dbReference type="Proteomes" id="UP000266005"/>
    </source>
</evidence>
<keyword evidence="3 5" id="KW-0378">Hydrolase</keyword>
<dbReference type="Pfam" id="PF00082">
    <property type="entry name" value="Peptidase_S8"/>
    <property type="match status" value="1"/>
</dbReference>
<dbReference type="NCBIfam" id="TIGR04183">
    <property type="entry name" value="Por_Secre_tail"/>
    <property type="match status" value="1"/>
</dbReference>
<dbReference type="PRINTS" id="PR00723">
    <property type="entry name" value="SUBTILISIN"/>
</dbReference>
<dbReference type="AlphaFoldDB" id="A0A399SEM0"/>
<dbReference type="SUPFAM" id="SSF49299">
    <property type="entry name" value="PKD domain"/>
    <property type="match status" value="1"/>
</dbReference>
<dbReference type="PROSITE" id="PS00137">
    <property type="entry name" value="SUBTILASE_HIS"/>
    <property type="match status" value="1"/>
</dbReference>
<dbReference type="InterPro" id="IPR000601">
    <property type="entry name" value="PKD_dom"/>
</dbReference>
<comment type="caution">
    <text evidence="8">The sequence shown here is derived from an EMBL/GenBank/DDBJ whole genome shotgun (WGS) entry which is preliminary data.</text>
</comment>
<proteinExistence type="inferred from homology"/>
<dbReference type="SMART" id="SM00089">
    <property type="entry name" value="PKD"/>
    <property type="match status" value="1"/>
</dbReference>
<accession>A0A399SEM0</accession>
<dbReference type="Pfam" id="PF18962">
    <property type="entry name" value="Por_Secre_tail"/>
    <property type="match status" value="1"/>
</dbReference>
<feature type="active site" description="Charge relay system" evidence="5">
    <location>
        <position position="181"/>
    </location>
</feature>
<keyword evidence="9" id="KW-1185">Reference proteome</keyword>
<dbReference type="InterPro" id="IPR051048">
    <property type="entry name" value="Peptidase_S8/S53_subtilisin"/>
</dbReference>
<evidence type="ECO:0000313" key="8">
    <source>
        <dbReference type="EMBL" id="RIJ42546.1"/>
    </source>
</evidence>
<protein>
    <submittedName>
        <fullName evidence="8">PKD domain-containing protein</fullName>
    </submittedName>
</protein>
<evidence type="ECO:0000259" key="7">
    <source>
        <dbReference type="PROSITE" id="PS50093"/>
    </source>
</evidence>
<evidence type="ECO:0000256" key="2">
    <source>
        <dbReference type="ARBA" id="ARBA00022670"/>
    </source>
</evidence>
<evidence type="ECO:0000256" key="5">
    <source>
        <dbReference type="PROSITE-ProRule" id="PRU01240"/>
    </source>
</evidence>
<dbReference type="GO" id="GO:0006508">
    <property type="term" value="P:proteolysis"/>
    <property type="evidence" value="ECO:0007669"/>
    <property type="project" value="UniProtKB-KW"/>
</dbReference>
<dbReference type="PANTHER" id="PTHR43399">
    <property type="entry name" value="SUBTILISIN-RELATED"/>
    <property type="match status" value="1"/>
</dbReference>
<keyword evidence="2 5" id="KW-0645">Protease</keyword>
<feature type="domain" description="PKD" evidence="7">
    <location>
        <begin position="955"/>
        <end position="1011"/>
    </location>
</feature>
<dbReference type="InterPro" id="IPR000209">
    <property type="entry name" value="Peptidase_S8/S53_dom"/>
</dbReference>
<dbReference type="OrthoDB" id="9813435at2"/>
<name>A0A399SEM0_9BACT</name>
<dbReference type="InterPro" id="IPR036852">
    <property type="entry name" value="Peptidase_S8/S53_dom_sf"/>
</dbReference>
<dbReference type="InterPro" id="IPR026444">
    <property type="entry name" value="Secre_tail"/>
</dbReference>
<dbReference type="CDD" id="cd00146">
    <property type="entry name" value="PKD"/>
    <property type="match status" value="1"/>
</dbReference>
<dbReference type="Proteomes" id="UP000266005">
    <property type="component" value="Unassembled WGS sequence"/>
</dbReference>
<dbReference type="InterPro" id="IPR022398">
    <property type="entry name" value="Peptidase_S8_His-AS"/>
</dbReference>
<evidence type="ECO:0000256" key="3">
    <source>
        <dbReference type="ARBA" id="ARBA00022801"/>
    </source>
</evidence>
<dbReference type="PANTHER" id="PTHR43399:SF4">
    <property type="entry name" value="CELL WALL-ASSOCIATED PROTEASE"/>
    <property type="match status" value="1"/>
</dbReference>
<keyword evidence="4 5" id="KW-0720">Serine protease</keyword>
<comment type="similarity">
    <text evidence="1 5 6">Belongs to the peptidase S8 family.</text>
</comment>